<evidence type="ECO:0000256" key="1">
    <source>
        <dbReference type="SAM" id="MobiDB-lite"/>
    </source>
</evidence>
<evidence type="ECO:0000256" key="3">
    <source>
        <dbReference type="SAM" id="SignalP"/>
    </source>
</evidence>
<feature type="transmembrane region" description="Helical" evidence="2">
    <location>
        <begin position="68"/>
        <end position="87"/>
    </location>
</feature>
<evidence type="ECO:0008006" key="6">
    <source>
        <dbReference type="Google" id="ProtNLM"/>
    </source>
</evidence>
<feature type="transmembrane region" description="Helical" evidence="2">
    <location>
        <begin position="36"/>
        <end position="56"/>
    </location>
</feature>
<dbReference type="Proteomes" id="UP000193781">
    <property type="component" value="Unassembled WGS sequence"/>
</dbReference>
<evidence type="ECO:0000313" key="4">
    <source>
        <dbReference type="EMBL" id="ORW17166.1"/>
    </source>
</evidence>
<dbReference type="InterPro" id="IPR021235">
    <property type="entry name" value="DUF2637"/>
</dbReference>
<keyword evidence="2" id="KW-0812">Transmembrane</keyword>
<comment type="caution">
    <text evidence="4">The sequence shown here is derived from an EMBL/GenBank/DDBJ whole genome shotgun (WGS) entry which is preliminary data.</text>
</comment>
<name>A0A1X1Z1J7_9MYCO</name>
<dbReference type="Pfam" id="PF10935">
    <property type="entry name" value="DUF2637"/>
    <property type="match status" value="1"/>
</dbReference>
<keyword evidence="5" id="KW-1185">Reference proteome</keyword>
<feature type="chain" id="PRO_5038598974" description="DUF2637 domain-containing protein" evidence="3">
    <location>
        <begin position="24"/>
        <end position="259"/>
    </location>
</feature>
<proteinExistence type="predicted"/>
<evidence type="ECO:0000313" key="5">
    <source>
        <dbReference type="Proteomes" id="UP000193781"/>
    </source>
</evidence>
<sequence>MRAKRFFWAVLLCATAVSIGGNAAHAMLKTMGVPSALGAAVATVPPLVLLASTEGVAMLVRARRGSSAAYWCALSMTGLLAVCAFVLSFNALQDLAARAGIDHRLAWLWPIAVDASIAQCTVALLSLSRQQSTAPVSSATVAMRAAIAAEVAEESTSAAGAVESADPNGAAVAAVPEAAALVEEGVTKQPPEVVAEVLARHRSGQKAGHIATQMNLHHSTVNRLLNASHKRRQPGISTTGRIAAGTAAPEQPRDAVQVA</sequence>
<feature type="region of interest" description="Disordered" evidence="1">
    <location>
        <begin position="232"/>
        <end position="259"/>
    </location>
</feature>
<organism evidence="4 5">
    <name type="scientific">Mycobacterium nebraskense</name>
    <dbReference type="NCBI Taxonomy" id="244292"/>
    <lineage>
        <taxon>Bacteria</taxon>
        <taxon>Bacillati</taxon>
        <taxon>Actinomycetota</taxon>
        <taxon>Actinomycetes</taxon>
        <taxon>Mycobacteriales</taxon>
        <taxon>Mycobacteriaceae</taxon>
        <taxon>Mycobacterium</taxon>
    </lineage>
</organism>
<gene>
    <name evidence="4" type="ORF">AWC17_13280</name>
</gene>
<reference evidence="4 5" key="1">
    <citation type="submission" date="2016-01" db="EMBL/GenBank/DDBJ databases">
        <title>The new phylogeny of the genus Mycobacterium.</title>
        <authorList>
            <person name="Tarcisio F."/>
            <person name="Conor M."/>
            <person name="Antonella G."/>
            <person name="Elisabetta G."/>
            <person name="Giulia F.S."/>
            <person name="Sara T."/>
            <person name="Anna F."/>
            <person name="Clotilde B."/>
            <person name="Roberto B."/>
            <person name="Veronica D.S."/>
            <person name="Fabio R."/>
            <person name="Monica P."/>
            <person name="Olivier J."/>
            <person name="Enrico T."/>
            <person name="Nicola S."/>
        </authorList>
    </citation>
    <scope>NUCLEOTIDE SEQUENCE [LARGE SCALE GENOMIC DNA]</scope>
    <source>
        <strain evidence="4 5">DSM 44803</strain>
    </source>
</reference>
<keyword evidence="2" id="KW-0472">Membrane</keyword>
<accession>A0A1X1Z1J7</accession>
<dbReference type="EMBL" id="LQPH01000154">
    <property type="protein sequence ID" value="ORW17166.1"/>
    <property type="molecule type" value="Genomic_DNA"/>
</dbReference>
<evidence type="ECO:0000256" key="2">
    <source>
        <dbReference type="SAM" id="Phobius"/>
    </source>
</evidence>
<dbReference type="AlphaFoldDB" id="A0A1X1Z1J7"/>
<feature type="signal peptide" evidence="3">
    <location>
        <begin position="1"/>
        <end position="23"/>
    </location>
</feature>
<protein>
    <recommendedName>
        <fullName evidence="6">DUF2637 domain-containing protein</fullName>
    </recommendedName>
</protein>
<keyword evidence="3" id="KW-0732">Signal</keyword>
<keyword evidence="2" id="KW-1133">Transmembrane helix</keyword>